<dbReference type="GO" id="GO:0005230">
    <property type="term" value="F:extracellular ligand-gated monoatomic ion channel activity"/>
    <property type="evidence" value="ECO:0007669"/>
    <property type="project" value="InterPro"/>
</dbReference>
<dbReference type="Pfam" id="PF02931">
    <property type="entry name" value="Neur_chan_LBD"/>
    <property type="match status" value="1"/>
</dbReference>
<dbReference type="STRING" id="2018661.A0A2A2L0C6"/>
<evidence type="ECO:0000313" key="4">
    <source>
        <dbReference type="Proteomes" id="UP000218231"/>
    </source>
</evidence>
<feature type="transmembrane region" description="Helical" evidence="1">
    <location>
        <begin position="240"/>
        <end position="260"/>
    </location>
</feature>
<dbReference type="InterPro" id="IPR006202">
    <property type="entry name" value="Neur_chan_lig-bd"/>
</dbReference>
<evidence type="ECO:0000256" key="1">
    <source>
        <dbReference type="SAM" id="Phobius"/>
    </source>
</evidence>
<reference evidence="3 4" key="1">
    <citation type="journal article" date="2017" name="Curr. Biol.">
        <title>Genome architecture and evolution of a unichromosomal asexual nematode.</title>
        <authorList>
            <person name="Fradin H."/>
            <person name="Zegar C."/>
            <person name="Gutwein M."/>
            <person name="Lucas J."/>
            <person name="Kovtun M."/>
            <person name="Corcoran D."/>
            <person name="Baugh L.R."/>
            <person name="Kiontke K."/>
            <person name="Gunsalus K."/>
            <person name="Fitch D.H."/>
            <person name="Piano F."/>
        </authorList>
    </citation>
    <scope>NUCLEOTIDE SEQUENCE [LARGE SCALE GENOMIC DNA]</scope>
    <source>
        <strain evidence="3">PF1309</strain>
    </source>
</reference>
<evidence type="ECO:0000313" key="3">
    <source>
        <dbReference type="EMBL" id="PAV79602.1"/>
    </source>
</evidence>
<feature type="transmembrane region" description="Helical" evidence="1">
    <location>
        <begin position="266"/>
        <end position="287"/>
    </location>
</feature>
<proteinExistence type="predicted"/>
<protein>
    <recommendedName>
        <fullName evidence="2">Neurotransmitter-gated ion-channel ligand-binding domain-containing protein</fullName>
    </recommendedName>
</protein>
<keyword evidence="1" id="KW-0812">Transmembrane</keyword>
<name>A0A2A2L0C6_9BILA</name>
<gene>
    <name evidence="3" type="ORF">WR25_00315</name>
</gene>
<feature type="transmembrane region" description="Helical" evidence="1">
    <location>
        <begin position="386"/>
        <end position="407"/>
    </location>
</feature>
<accession>A0A2A2L0C6</accession>
<dbReference type="Gene3D" id="2.70.170.10">
    <property type="entry name" value="Neurotransmitter-gated ion-channel ligand-binding domain"/>
    <property type="match status" value="1"/>
</dbReference>
<sequence length="408" mass="46608">MNAYKTTGQMRSLIDKAPPADLLAIEILEVNLIHIELVPGSSNQFNIYGDLQLVLIFSMTINLKRWIDARLTWSLDEWNQTEVDLEVSAGRMIWLPFITDPGLCITGKCQLSPEFVRFSHDGTVIAVLNFQSPAECLINFKPYPEEENDCYIYFTMLEPNKKLEFDIKESEMKVLSRSVANSPIASIDKDEHAILALEKDHSAWMITHHELTVLKSFLRDNIPILQLFIHAQKAMSTQKFALRLPITIATMIMLASPLIGDLKMQIFVKLFVLSLQTLCFLYLCSIAPPNGFMGIRPSIYVFYETIFLIAFVSIMTTLVALALSRVKRTVPPSHRIYLVAKLINRVICCTEPDRSAAYQRYLDELDGSTEQRPSAEIDYTQDWRHIYLAINNCVSGFMLSIFIVIIFY</sequence>
<keyword evidence="1" id="KW-0472">Membrane</keyword>
<organism evidence="3 4">
    <name type="scientific">Diploscapter pachys</name>
    <dbReference type="NCBI Taxonomy" id="2018661"/>
    <lineage>
        <taxon>Eukaryota</taxon>
        <taxon>Metazoa</taxon>
        <taxon>Ecdysozoa</taxon>
        <taxon>Nematoda</taxon>
        <taxon>Chromadorea</taxon>
        <taxon>Rhabditida</taxon>
        <taxon>Rhabditina</taxon>
        <taxon>Rhabditomorpha</taxon>
        <taxon>Rhabditoidea</taxon>
        <taxon>Rhabditidae</taxon>
        <taxon>Diploscapter</taxon>
    </lineage>
</organism>
<dbReference type="InterPro" id="IPR036734">
    <property type="entry name" value="Neur_chan_lig-bd_sf"/>
</dbReference>
<dbReference type="OrthoDB" id="5975154at2759"/>
<comment type="caution">
    <text evidence="3">The sequence shown here is derived from an EMBL/GenBank/DDBJ whole genome shotgun (WGS) entry which is preliminary data.</text>
</comment>
<dbReference type="SUPFAM" id="SSF63712">
    <property type="entry name" value="Nicotinic receptor ligand binding domain-like"/>
    <property type="match status" value="1"/>
</dbReference>
<keyword evidence="4" id="KW-1185">Reference proteome</keyword>
<dbReference type="Proteomes" id="UP000218231">
    <property type="component" value="Unassembled WGS sequence"/>
</dbReference>
<feature type="transmembrane region" description="Helical" evidence="1">
    <location>
        <begin position="299"/>
        <end position="323"/>
    </location>
</feature>
<dbReference type="EMBL" id="LIAE01007395">
    <property type="protein sequence ID" value="PAV79602.1"/>
    <property type="molecule type" value="Genomic_DNA"/>
</dbReference>
<keyword evidence="1" id="KW-1133">Transmembrane helix</keyword>
<feature type="domain" description="Neurotransmitter-gated ion-channel ligand-binding" evidence="2">
    <location>
        <begin position="64"/>
        <end position="169"/>
    </location>
</feature>
<evidence type="ECO:0000259" key="2">
    <source>
        <dbReference type="Pfam" id="PF02931"/>
    </source>
</evidence>
<dbReference type="GO" id="GO:0016020">
    <property type="term" value="C:membrane"/>
    <property type="evidence" value="ECO:0007669"/>
    <property type="project" value="InterPro"/>
</dbReference>
<dbReference type="AlphaFoldDB" id="A0A2A2L0C6"/>